<evidence type="ECO:0000256" key="3">
    <source>
        <dbReference type="ARBA" id="ARBA00022457"/>
    </source>
</evidence>
<dbReference type="PROSITE" id="PS51462">
    <property type="entry name" value="NUDIX"/>
    <property type="match status" value="1"/>
</dbReference>
<dbReference type="Proteomes" id="UP001206312">
    <property type="component" value="Unassembled WGS sequence"/>
</dbReference>
<evidence type="ECO:0000256" key="9">
    <source>
        <dbReference type="ARBA" id="ARBA00023204"/>
    </source>
</evidence>
<organism evidence="18 19">
    <name type="scientific">Robiginitalea marina</name>
    <dbReference type="NCBI Taxonomy" id="2954105"/>
    <lineage>
        <taxon>Bacteria</taxon>
        <taxon>Pseudomonadati</taxon>
        <taxon>Bacteroidota</taxon>
        <taxon>Flavobacteriia</taxon>
        <taxon>Flavobacteriales</taxon>
        <taxon>Flavobacteriaceae</taxon>
        <taxon>Robiginitalea</taxon>
    </lineage>
</organism>
<evidence type="ECO:0000256" key="13">
    <source>
        <dbReference type="ARBA" id="ARBA00040794"/>
    </source>
</evidence>
<evidence type="ECO:0000256" key="2">
    <source>
        <dbReference type="ARBA" id="ARBA00005582"/>
    </source>
</evidence>
<comment type="caution">
    <text evidence="18">The sequence shown here is derived from an EMBL/GenBank/DDBJ whole genome shotgun (WGS) entry which is preliminary data.</text>
</comment>
<evidence type="ECO:0000256" key="8">
    <source>
        <dbReference type="ARBA" id="ARBA00022842"/>
    </source>
</evidence>
<dbReference type="RefSeq" id="WP_252741898.1">
    <property type="nucleotide sequence ID" value="NZ_JAMXIB010000010.1"/>
</dbReference>
<comment type="cofactor">
    <cofactor evidence="1">
        <name>Mg(2+)</name>
        <dbReference type="ChEBI" id="CHEBI:18420"/>
    </cofactor>
</comment>
<evidence type="ECO:0000256" key="6">
    <source>
        <dbReference type="ARBA" id="ARBA00022763"/>
    </source>
</evidence>
<dbReference type="EMBL" id="JAMXIB010000010">
    <property type="protein sequence ID" value="MCO5725525.1"/>
    <property type="molecule type" value="Genomic_DNA"/>
</dbReference>
<gene>
    <name evidence="18" type="ORF">NG653_11710</name>
</gene>
<keyword evidence="19" id="KW-1185">Reference proteome</keyword>
<evidence type="ECO:0000256" key="7">
    <source>
        <dbReference type="ARBA" id="ARBA00022801"/>
    </source>
</evidence>
<name>A0ABT1B102_9FLAO</name>
<feature type="domain" description="Nudix hydrolase" evidence="17">
    <location>
        <begin position="2"/>
        <end position="127"/>
    </location>
</feature>
<evidence type="ECO:0000256" key="4">
    <source>
        <dbReference type="ARBA" id="ARBA00022705"/>
    </source>
</evidence>
<comment type="catalytic activity">
    <reaction evidence="10">
        <text>8-oxo-dGTP + H2O = 8-oxo-dGMP + diphosphate + H(+)</text>
        <dbReference type="Rhea" id="RHEA:31575"/>
        <dbReference type="ChEBI" id="CHEBI:15377"/>
        <dbReference type="ChEBI" id="CHEBI:15378"/>
        <dbReference type="ChEBI" id="CHEBI:33019"/>
        <dbReference type="ChEBI" id="CHEBI:63224"/>
        <dbReference type="ChEBI" id="CHEBI:77896"/>
        <dbReference type="EC" id="3.6.1.55"/>
    </reaction>
</comment>
<evidence type="ECO:0000313" key="19">
    <source>
        <dbReference type="Proteomes" id="UP001206312"/>
    </source>
</evidence>
<dbReference type="PANTHER" id="PTHR47707:SF1">
    <property type="entry name" value="NUDIX HYDROLASE FAMILY PROTEIN"/>
    <property type="match status" value="1"/>
</dbReference>
<evidence type="ECO:0000256" key="5">
    <source>
        <dbReference type="ARBA" id="ARBA00022723"/>
    </source>
</evidence>
<keyword evidence="7" id="KW-0378">Hydrolase</keyword>
<comment type="similarity">
    <text evidence="2">Belongs to the Nudix hydrolase family.</text>
</comment>
<evidence type="ECO:0000259" key="17">
    <source>
        <dbReference type="PROSITE" id="PS51462"/>
    </source>
</evidence>
<keyword evidence="3" id="KW-0515">Mutator protein</keyword>
<dbReference type="EC" id="3.6.1.55" evidence="12"/>
<keyword evidence="8" id="KW-0460">Magnesium</keyword>
<dbReference type="InterPro" id="IPR029119">
    <property type="entry name" value="MutY_C"/>
</dbReference>
<dbReference type="Pfam" id="PF14815">
    <property type="entry name" value="NUDIX_4"/>
    <property type="match status" value="1"/>
</dbReference>
<dbReference type="CDD" id="cd03425">
    <property type="entry name" value="NUDIX_MutT_NudA_like"/>
    <property type="match status" value="1"/>
</dbReference>
<dbReference type="InterPro" id="IPR000086">
    <property type="entry name" value="NUDIX_hydrolase_dom"/>
</dbReference>
<evidence type="ECO:0000256" key="14">
    <source>
        <dbReference type="ARBA" id="ARBA00041592"/>
    </source>
</evidence>
<dbReference type="Gene3D" id="3.90.79.10">
    <property type="entry name" value="Nucleoside Triphosphate Pyrophosphohydrolase"/>
    <property type="match status" value="1"/>
</dbReference>
<evidence type="ECO:0000256" key="10">
    <source>
        <dbReference type="ARBA" id="ARBA00035861"/>
    </source>
</evidence>
<dbReference type="InterPro" id="IPR015797">
    <property type="entry name" value="NUDIX_hydrolase-like_dom_sf"/>
</dbReference>
<dbReference type="SUPFAM" id="SSF55811">
    <property type="entry name" value="Nudix"/>
    <property type="match status" value="1"/>
</dbReference>
<accession>A0ABT1B102</accession>
<sequence length="128" mass="14961">MDTIKVVCGIIYQDGKVFICRRRPGKHLEGYWEFPGGKVESNEDEKDSLSRELHEELEMEVEIKDYYATSNYSYESISIKLIAYHCELIQYSSKLTDHDKFEWVSPEDLLDWKLAPADIPLAKKLLNI</sequence>
<keyword evidence="4" id="KW-0235">DNA replication</keyword>
<dbReference type="InterPro" id="IPR047127">
    <property type="entry name" value="MutT-like"/>
</dbReference>
<dbReference type="PANTHER" id="PTHR47707">
    <property type="entry name" value="8-OXO-DGTP DIPHOSPHATASE"/>
    <property type="match status" value="1"/>
</dbReference>
<keyword evidence="5" id="KW-0479">Metal-binding</keyword>
<keyword evidence="9" id="KW-0234">DNA repair</keyword>
<evidence type="ECO:0000256" key="12">
    <source>
        <dbReference type="ARBA" id="ARBA00038905"/>
    </source>
</evidence>
<evidence type="ECO:0000313" key="18">
    <source>
        <dbReference type="EMBL" id="MCO5725525.1"/>
    </source>
</evidence>
<evidence type="ECO:0000256" key="16">
    <source>
        <dbReference type="ARBA" id="ARBA00042798"/>
    </source>
</evidence>
<reference evidence="18 19" key="1">
    <citation type="submission" date="2022-06" db="EMBL/GenBank/DDBJ databases">
        <authorList>
            <person name="Xuan X."/>
        </authorList>
    </citation>
    <scope>NUCLEOTIDE SEQUENCE [LARGE SCALE GENOMIC DNA]</scope>
    <source>
        <strain evidence="18 19">2V75</strain>
    </source>
</reference>
<evidence type="ECO:0000256" key="1">
    <source>
        <dbReference type="ARBA" id="ARBA00001946"/>
    </source>
</evidence>
<comment type="catalytic activity">
    <reaction evidence="11">
        <text>8-oxo-GTP + H2O = 8-oxo-GMP + diphosphate + H(+)</text>
        <dbReference type="Rhea" id="RHEA:67616"/>
        <dbReference type="ChEBI" id="CHEBI:15377"/>
        <dbReference type="ChEBI" id="CHEBI:15378"/>
        <dbReference type="ChEBI" id="CHEBI:33019"/>
        <dbReference type="ChEBI" id="CHEBI:143553"/>
        <dbReference type="ChEBI" id="CHEBI:145694"/>
    </reaction>
</comment>
<evidence type="ECO:0000256" key="15">
    <source>
        <dbReference type="ARBA" id="ARBA00041979"/>
    </source>
</evidence>
<protein>
    <recommendedName>
        <fullName evidence="13">8-oxo-dGTP diphosphatase</fullName>
        <ecNumber evidence="12">3.6.1.55</ecNumber>
    </recommendedName>
    <alternativeName>
        <fullName evidence="16">7,8-dihydro-8-oxoguanine-triphosphatase</fullName>
    </alternativeName>
    <alternativeName>
        <fullName evidence="15">Mutator protein MutT</fullName>
    </alternativeName>
    <alternativeName>
        <fullName evidence="14">dGTP pyrophosphohydrolase</fullName>
    </alternativeName>
</protein>
<keyword evidence="6" id="KW-0227">DNA damage</keyword>
<proteinExistence type="inferred from homology"/>
<evidence type="ECO:0000256" key="11">
    <source>
        <dbReference type="ARBA" id="ARBA00036904"/>
    </source>
</evidence>